<dbReference type="PANTHER" id="PTHR36899">
    <property type="entry name" value="OS04G0395700 PROTEIN"/>
    <property type="match status" value="1"/>
</dbReference>
<proteinExistence type="predicted"/>
<keyword evidence="2" id="KW-1185">Reference proteome</keyword>
<evidence type="ECO:0000313" key="3">
    <source>
        <dbReference type="RefSeq" id="XP_011088153.1"/>
    </source>
</evidence>
<dbReference type="RefSeq" id="XP_011088153.1">
    <property type="nucleotide sequence ID" value="XM_011089851.2"/>
</dbReference>
<dbReference type="OrthoDB" id="696786at2759"/>
<evidence type="ECO:0000256" key="1">
    <source>
        <dbReference type="SAM" id="MobiDB-lite"/>
    </source>
</evidence>
<feature type="compositionally biased region" description="Acidic residues" evidence="1">
    <location>
        <begin position="84"/>
        <end position="111"/>
    </location>
</feature>
<dbReference type="FunCoup" id="A0A6I9TR32">
    <property type="interactions" value="3"/>
</dbReference>
<dbReference type="KEGG" id="sind:105169458"/>
<dbReference type="AlphaFoldDB" id="A0A6I9TR32"/>
<organism evidence="2 3">
    <name type="scientific">Sesamum indicum</name>
    <name type="common">Oriental sesame</name>
    <name type="synonym">Sesamum orientale</name>
    <dbReference type="NCBI Taxonomy" id="4182"/>
    <lineage>
        <taxon>Eukaryota</taxon>
        <taxon>Viridiplantae</taxon>
        <taxon>Streptophyta</taxon>
        <taxon>Embryophyta</taxon>
        <taxon>Tracheophyta</taxon>
        <taxon>Spermatophyta</taxon>
        <taxon>Magnoliopsida</taxon>
        <taxon>eudicotyledons</taxon>
        <taxon>Gunneridae</taxon>
        <taxon>Pentapetalae</taxon>
        <taxon>asterids</taxon>
        <taxon>lamiids</taxon>
        <taxon>Lamiales</taxon>
        <taxon>Pedaliaceae</taxon>
        <taxon>Sesamum</taxon>
    </lineage>
</organism>
<feature type="compositionally biased region" description="Acidic residues" evidence="1">
    <location>
        <begin position="133"/>
        <end position="172"/>
    </location>
</feature>
<accession>A0A6I9TR32</accession>
<dbReference type="Proteomes" id="UP000504604">
    <property type="component" value="Linkage group LG1"/>
</dbReference>
<gene>
    <name evidence="3" type="primary">LOC105169458</name>
</gene>
<dbReference type="InParanoid" id="A0A6I9TR32"/>
<name>A0A6I9TR32_SESIN</name>
<dbReference type="GeneID" id="105169458"/>
<evidence type="ECO:0000313" key="2">
    <source>
        <dbReference type="Proteomes" id="UP000504604"/>
    </source>
</evidence>
<feature type="compositionally biased region" description="Basic and acidic residues" evidence="1">
    <location>
        <begin position="55"/>
        <end position="64"/>
    </location>
</feature>
<sequence>MRQEKRGCKSQNPNPQTPPTMADVKAVDEGSQFPEKRKLDLPNPVNNALEEEKIDADSNKRQKIEIPSGIAAESEGRLNNSAAAEEEDGEEDEDEEDYNAEQDEDGDEETENVDRKGKGIMTDPKGKGKMVEESEDDDSEGDDDDDDDSSDDSDSDFSDGLDESDMEDDPLAEVDLGNILPSRTRQKHVQPGVRIISDPEKGNDA</sequence>
<reference evidence="2" key="1">
    <citation type="submission" date="2024-10" db="UniProtKB">
        <authorList>
            <consortium name="RefSeq"/>
        </authorList>
    </citation>
    <scope>NUCLEOTIDE SEQUENCE [LARGE SCALE GENOMIC DNA]</scope>
    <source>
        <strain evidence="2">cv. Zhongzhi No. 13</strain>
    </source>
</reference>
<feature type="region of interest" description="Disordered" evidence="1">
    <location>
        <begin position="1"/>
        <end position="205"/>
    </location>
</feature>
<dbReference type="PANTHER" id="PTHR36899:SF3">
    <property type="entry name" value="F13K23.8 PROTEIN"/>
    <property type="match status" value="1"/>
</dbReference>
<reference evidence="3" key="2">
    <citation type="submission" date="2025-08" db="UniProtKB">
        <authorList>
            <consortium name="RefSeq"/>
        </authorList>
    </citation>
    <scope>IDENTIFICATION</scope>
</reference>
<protein>
    <submittedName>
        <fullName evidence="3">Glutamic acid-rich protein-like</fullName>
    </submittedName>
</protein>